<evidence type="ECO:0000313" key="4">
    <source>
        <dbReference type="Proteomes" id="UP000251800"/>
    </source>
</evidence>
<name>A0A363UQQ2_9GAMM</name>
<sequence length="242" mass="27159">MNRWIPLLGRDQPTPASLSTEGGLPVQVRRSDRARRMRLTVDAQGQATVVLPRRATLAQARAFVQAQSAWLERHAGKGRQAGASAQAHMQPDALGRPTRVLLRGEWIDLHWGGEGPLPLAANARTPQLAARLRELARVDAQQVINAQTHRLPRVPQRLSIRDQATRWGSLSGRGTLSLNWRLIMAPPDVLTYVVNHELAHLTHPNHSPAFWAEVERLMPGHDSHRRWLRRNGDLLRQVLPPD</sequence>
<dbReference type="AlphaFoldDB" id="A0A363UQQ2"/>
<dbReference type="Gene3D" id="3.30.2010.10">
    <property type="entry name" value="Metalloproteases ('zincins'), catalytic domain"/>
    <property type="match status" value="1"/>
</dbReference>
<dbReference type="Pfam" id="PF01863">
    <property type="entry name" value="YgjP-like"/>
    <property type="match status" value="1"/>
</dbReference>
<dbReference type="InterPro" id="IPR002725">
    <property type="entry name" value="YgjP-like_metallopeptidase"/>
</dbReference>
<proteinExistence type="predicted"/>
<dbReference type="OrthoDB" id="9811177at2"/>
<organism evidence="3 4">
    <name type="scientific">Abyssibacter profundi</name>
    <dbReference type="NCBI Taxonomy" id="2182787"/>
    <lineage>
        <taxon>Bacteria</taxon>
        <taxon>Pseudomonadati</taxon>
        <taxon>Pseudomonadota</taxon>
        <taxon>Gammaproteobacteria</taxon>
        <taxon>Chromatiales</taxon>
        <taxon>Oceanococcaceae</taxon>
        <taxon>Abyssibacter</taxon>
    </lineage>
</organism>
<dbReference type="Proteomes" id="UP000251800">
    <property type="component" value="Unassembled WGS sequence"/>
</dbReference>
<feature type="domain" description="YgjP-like metallopeptidase" evidence="2">
    <location>
        <begin position="35"/>
        <end position="231"/>
    </location>
</feature>
<reference evidence="3 4" key="1">
    <citation type="submission" date="2018-05" db="EMBL/GenBank/DDBJ databases">
        <title>Abyssibacter profundi OUC007T gen. nov., sp. nov, a marine bacterium isolated from seawater of the Mariana Trench.</title>
        <authorList>
            <person name="Zhou S."/>
        </authorList>
    </citation>
    <scope>NUCLEOTIDE SEQUENCE [LARGE SCALE GENOMIC DNA]</scope>
    <source>
        <strain evidence="3 4">OUC007</strain>
    </source>
</reference>
<gene>
    <name evidence="3" type="ORF">DEH80_01465</name>
</gene>
<protein>
    <submittedName>
        <fullName evidence="3">M48 family peptidase</fullName>
    </submittedName>
</protein>
<feature type="region of interest" description="Disordered" evidence="1">
    <location>
        <begin position="1"/>
        <end position="25"/>
    </location>
</feature>
<dbReference type="InterPro" id="IPR053136">
    <property type="entry name" value="UTP_pyrophosphatase-like"/>
</dbReference>
<dbReference type="PANTHER" id="PTHR30399">
    <property type="entry name" value="UNCHARACTERIZED PROTEIN YGJP"/>
    <property type="match status" value="1"/>
</dbReference>
<dbReference type="PANTHER" id="PTHR30399:SF1">
    <property type="entry name" value="UTP PYROPHOSPHATASE"/>
    <property type="match status" value="1"/>
</dbReference>
<dbReference type="RefSeq" id="WP_109718692.1">
    <property type="nucleotide sequence ID" value="NZ_QEQK01000001.1"/>
</dbReference>
<dbReference type="CDD" id="cd07344">
    <property type="entry name" value="M48_yhfN_like"/>
    <property type="match status" value="1"/>
</dbReference>
<comment type="caution">
    <text evidence="3">The sequence shown here is derived from an EMBL/GenBank/DDBJ whole genome shotgun (WGS) entry which is preliminary data.</text>
</comment>
<evidence type="ECO:0000256" key="1">
    <source>
        <dbReference type="SAM" id="MobiDB-lite"/>
    </source>
</evidence>
<evidence type="ECO:0000313" key="3">
    <source>
        <dbReference type="EMBL" id="PWN57835.1"/>
    </source>
</evidence>
<keyword evidence="4" id="KW-1185">Reference proteome</keyword>
<evidence type="ECO:0000259" key="2">
    <source>
        <dbReference type="Pfam" id="PF01863"/>
    </source>
</evidence>
<dbReference type="EMBL" id="QEQK01000001">
    <property type="protein sequence ID" value="PWN57835.1"/>
    <property type="molecule type" value="Genomic_DNA"/>
</dbReference>
<accession>A0A363UQQ2</accession>